<dbReference type="KEGG" id="acab:QRX50_41965"/>
<dbReference type="CDD" id="cd00090">
    <property type="entry name" value="HTH_ARSR"/>
    <property type="match status" value="1"/>
</dbReference>
<dbReference type="InterPro" id="IPR005149">
    <property type="entry name" value="Tscrpt_reg_PadR_N"/>
</dbReference>
<evidence type="ECO:0000313" key="3">
    <source>
        <dbReference type="EMBL" id="WIX77897.1"/>
    </source>
</evidence>
<accession>A0A9Y2IDS9</accession>
<dbReference type="PANTHER" id="PTHR43252:SF2">
    <property type="entry name" value="TRANSCRIPTION REGULATOR, PADR-LIKE FAMILY"/>
    <property type="match status" value="1"/>
</dbReference>
<dbReference type="AlphaFoldDB" id="A0A9Y2IDS9"/>
<keyword evidence="4" id="KW-1185">Reference proteome</keyword>
<gene>
    <name evidence="3" type="ORF">QRX50_41965</name>
</gene>
<organism evidence="3 4">
    <name type="scientific">Amycolatopsis carbonis</name>
    <dbReference type="NCBI Taxonomy" id="715471"/>
    <lineage>
        <taxon>Bacteria</taxon>
        <taxon>Bacillati</taxon>
        <taxon>Actinomycetota</taxon>
        <taxon>Actinomycetes</taxon>
        <taxon>Pseudonocardiales</taxon>
        <taxon>Pseudonocardiaceae</taxon>
        <taxon>Amycolatopsis</taxon>
    </lineage>
</organism>
<dbReference type="Proteomes" id="UP001236014">
    <property type="component" value="Chromosome"/>
</dbReference>
<feature type="domain" description="Transcription regulator PadR N-terminal" evidence="2">
    <location>
        <begin position="177"/>
        <end position="244"/>
    </location>
</feature>
<dbReference type="Pfam" id="PF03551">
    <property type="entry name" value="PadR"/>
    <property type="match status" value="1"/>
</dbReference>
<name>A0A9Y2IDS9_9PSEU</name>
<dbReference type="SUPFAM" id="SSF46785">
    <property type="entry name" value="Winged helix' DNA-binding domain"/>
    <property type="match status" value="1"/>
</dbReference>
<dbReference type="InterPro" id="IPR036390">
    <property type="entry name" value="WH_DNA-bd_sf"/>
</dbReference>
<feature type="compositionally biased region" description="Gly residues" evidence="1">
    <location>
        <begin position="13"/>
        <end position="28"/>
    </location>
</feature>
<dbReference type="RefSeq" id="WP_285968633.1">
    <property type="nucleotide sequence ID" value="NZ_CP127294.1"/>
</dbReference>
<feature type="compositionally biased region" description="Basic and acidic residues" evidence="1">
    <location>
        <begin position="61"/>
        <end position="71"/>
    </location>
</feature>
<dbReference type="Gene3D" id="1.10.10.10">
    <property type="entry name" value="Winged helix-like DNA-binding domain superfamily/Winged helix DNA-binding domain"/>
    <property type="match status" value="1"/>
</dbReference>
<sequence length="322" mass="34610">MSETAGNNHLFRGFGGPERFGDQEGGFGSHHHRHHGGPARGEPFGFEHHDPRHHHPWSGDPGEHLMRDHGPGHGSWSGDPGEHRGPGHWPGGPGDHHGPGHFGAPPEPFGFAPDAARGPGGFPPPPPPPVPPGPGFPGFPEFGGFPGGPGGPRGWPRGRGQWGRNARGPVRPVRPAVLALLAESPMHGYQIMQEIRRRTDEEWRPSPGSIYPILQQLEDEGLVRTVENGGRRVAQLTDAGREHIAGREDEFAALWESHTSDGGPDSDRFAALHRQLGDLSSAAGQVAYAGTDAQVTAMGKILADARRRLYALLAEDQDYPED</sequence>
<evidence type="ECO:0000256" key="1">
    <source>
        <dbReference type="SAM" id="MobiDB-lite"/>
    </source>
</evidence>
<feature type="region of interest" description="Disordered" evidence="1">
    <location>
        <begin position="1"/>
        <end position="100"/>
    </location>
</feature>
<dbReference type="InterPro" id="IPR011991">
    <property type="entry name" value="ArsR-like_HTH"/>
</dbReference>
<protein>
    <submittedName>
        <fullName evidence="3">PadR family transcriptional regulator</fullName>
    </submittedName>
</protein>
<dbReference type="EMBL" id="CP127294">
    <property type="protein sequence ID" value="WIX77897.1"/>
    <property type="molecule type" value="Genomic_DNA"/>
</dbReference>
<evidence type="ECO:0000259" key="2">
    <source>
        <dbReference type="Pfam" id="PF03551"/>
    </source>
</evidence>
<dbReference type="PANTHER" id="PTHR43252">
    <property type="entry name" value="TRANSCRIPTIONAL REGULATOR YQJI"/>
    <property type="match status" value="1"/>
</dbReference>
<evidence type="ECO:0000313" key="4">
    <source>
        <dbReference type="Proteomes" id="UP001236014"/>
    </source>
</evidence>
<reference evidence="3 4" key="1">
    <citation type="submission" date="2023-06" db="EMBL/GenBank/DDBJ databases">
        <authorList>
            <person name="Oyuntsetseg B."/>
            <person name="Kim S.B."/>
        </authorList>
    </citation>
    <scope>NUCLEOTIDE SEQUENCE [LARGE SCALE GENOMIC DNA]</scope>
    <source>
        <strain evidence="3 4">2-15</strain>
    </source>
</reference>
<dbReference type="InterPro" id="IPR036388">
    <property type="entry name" value="WH-like_DNA-bd_sf"/>
</dbReference>
<proteinExistence type="predicted"/>